<organism evidence="1 2">
    <name type="scientific">Sporocytophaga myxococcoides</name>
    <dbReference type="NCBI Taxonomy" id="153721"/>
    <lineage>
        <taxon>Bacteria</taxon>
        <taxon>Pseudomonadati</taxon>
        <taxon>Bacteroidota</taxon>
        <taxon>Cytophagia</taxon>
        <taxon>Cytophagales</taxon>
        <taxon>Cytophagaceae</taxon>
        <taxon>Sporocytophaga</taxon>
    </lineage>
</organism>
<keyword evidence="2" id="KW-1185">Reference proteome</keyword>
<accession>A0A098LDX1</accession>
<name>A0A098LDX1_9BACT</name>
<comment type="caution">
    <text evidence="1">The sequence shown here is derived from an EMBL/GenBank/DDBJ whole genome shotgun (WGS) entry which is preliminary data.</text>
</comment>
<proteinExistence type="predicted"/>
<protein>
    <recommendedName>
        <fullName evidence="3">Deacetylase PdaC domain-containing protein</fullName>
    </recommendedName>
</protein>
<evidence type="ECO:0000313" key="1">
    <source>
        <dbReference type="EMBL" id="GAL84268.1"/>
    </source>
</evidence>
<evidence type="ECO:0000313" key="2">
    <source>
        <dbReference type="Proteomes" id="UP000030185"/>
    </source>
</evidence>
<gene>
    <name evidence="1" type="ORF">MYP_1496</name>
</gene>
<dbReference type="EMBL" id="BBLT01000002">
    <property type="protein sequence ID" value="GAL84268.1"/>
    <property type="molecule type" value="Genomic_DNA"/>
</dbReference>
<reference evidence="1 2" key="1">
    <citation type="submission" date="2014-09" db="EMBL/GenBank/DDBJ databases">
        <title>Sporocytophaga myxococcoides PG-01 genome sequencing.</title>
        <authorList>
            <person name="Liu L."/>
            <person name="Gao P.J."/>
            <person name="Chen G.J."/>
            <person name="Wang L.S."/>
        </authorList>
    </citation>
    <scope>NUCLEOTIDE SEQUENCE [LARGE SCALE GENOMIC DNA]</scope>
    <source>
        <strain evidence="1 2">PG-01</strain>
    </source>
</reference>
<sequence>MKRFFLAIASLILVPITGFHNLSIESITIEKQEVTVKTNILLPEPGYTSIKEKIIQISKKDYDDCYSGNWDLNIPILTDLPNKDLRHKVNDSINKIVYRILADTLHYESNSGEISDCGNLFDNPGTTHLYYKVGKNSRKILSINIYEDYVSGGHGVGYGTHFYAFNIDILNKRTLLIEDLFDTANSKKLSNYLKSKESLNEEILFDENFNIWGHSGHMRGEIYDYVGFRIEDKSLILSYSQDFFRANRIEDVELPLKDIKPFMKKKYRWICEGSE</sequence>
<dbReference type="Proteomes" id="UP000030185">
    <property type="component" value="Unassembled WGS sequence"/>
</dbReference>
<dbReference type="RefSeq" id="WP_045460552.1">
    <property type="nucleotide sequence ID" value="NZ_BBLT01000002.1"/>
</dbReference>
<dbReference type="Gene3D" id="3.30.565.40">
    <property type="entry name" value="Fervidobacterium nodosum Rt17-B1 like"/>
    <property type="match status" value="1"/>
</dbReference>
<dbReference type="AlphaFoldDB" id="A0A098LDX1"/>
<evidence type="ECO:0008006" key="3">
    <source>
        <dbReference type="Google" id="ProtNLM"/>
    </source>
</evidence>